<dbReference type="KEGG" id="glz:GLAREA_05876"/>
<reference evidence="2 3" key="1">
    <citation type="journal article" date="2013" name="BMC Genomics">
        <title>Genomics-driven discovery of the pneumocandin biosynthetic gene cluster in the fungus Glarea lozoyensis.</title>
        <authorList>
            <person name="Chen L."/>
            <person name="Yue Q."/>
            <person name="Zhang X."/>
            <person name="Xiang M."/>
            <person name="Wang C."/>
            <person name="Li S."/>
            <person name="Che Y."/>
            <person name="Ortiz-Lopez F.J."/>
            <person name="Bills G.F."/>
            <person name="Liu X."/>
            <person name="An Z."/>
        </authorList>
    </citation>
    <scope>NUCLEOTIDE SEQUENCE [LARGE SCALE GENOMIC DNA]</scope>
    <source>
        <strain evidence="3">ATCC 20868 / MF5171</strain>
    </source>
</reference>
<dbReference type="Proteomes" id="UP000016922">
    <property type="component" value="Unassembled WGS sequence"/>
</dbReference>
<proteinExistence type="predicted"/>
<organism evidence="2 3">
    <name type="scientific">Glarea lozoyensis (strain ATCC 20868 / MF5171)</name>
    <dbReference type="NCBI Taxonomy" id="1116229"/>
    <lineage>
        <taxon>Eukaryota</taxon>
        <taxon>Fungi</taxon>
        <taxon>Dikarya</taxon>
        <taxon>Ascomycota</taxon>
        <taxon>Pezizomycotina</taxon>
        <taxon>Leotiomycetes</taxon>
        <taxon>Helotiales</taxon>
        <taxon>Helotiaceae</taxon>
        <taxon>Glarea</taxon>
    </lineage>
</organism>
<dbReference type="PANTHER" id="PTHR33112:SF16">
    <property type="entry name" value="HETEROKARYON INCOMPATIBILITY DOMAIN-CONTAINING PROTEIN"/>
    <property type="match status" value="1"/>
</dbReference>
<dbReference type="HOGENOM" id="CLU_002639_8_3_1"/>
<dbReference type="OrthoDB" id="3595582at2759"/>
<dbReference type="InterPro" id="IPR010730">
    <property type="entry name" value="HET"/>
</dbReference>
<evidence type="ECO:0000313" key="3">
    <source>
        <dbReference type="Proteomes" id="UP000016922"/>
    </source>
</evidence>
<evidence type="ECO:0000259" key="1">
    <source>
        <dbReference type="Pfam" id="PF06985"/>
    </source>
</evidence>
<name>S3D6W8_GLAL2</name>
<dbReference type="AlphaFoldDB" id="S3D6W8"/>
<keyword evidence="3" id="KW-1185">Reference proteome</keyword>
<feature type="domain" description="Heterokaryon incompatibility" evidence="1">
    <location>
        <begin position="22"/>
        <end position="180"/>
    </location>
</feature>
<evidence type="ECO:0000313" key="2">
    <source>
        <dbReference type="EMBL" id="EPE32864.1"/>
    </source>
</evidence>
<dbReference type="GeneID" id="19464930"/>
<dbReference type="PANTHER" id="PTHR33112">
    <property type="entry name" value="DOMAIN PROTEIN, PUTATIVE-RELATED"/>
    <property type="match status" value="1"/>
</dbReference>
<dbReference type="RefSeq" id="XP_008079481.1">
    <property type="nucleotide sequence ID" value="XM_008081290.1"/>
</dbReference>
<dbReference type="STRING" id="1116229.S3D6W8"/>
<dbReference type="Pfam" id="PF06985">
    <property type="entry name" value="HET"/>
    <property type="match status" value="1"/>
</dbReference>
<accession>S3D6W8</accession>
<gene>
    <name evidence="2" type="ORF">GLAREA_05876</name>
</gene>
<sequence>MPESPGIIRLRNQRRIEQSDPYAALSHCWGDPAQKPLTTTIENERSHETGISVEVLPQSFKDAVAVARFLNIRYLWIDSLCILQDSESDWATESRQMADIYKNAKVTIAAACAENSHAGFLRTRPSQGKCYKLAFTKPDGGREIWLEATTDNEENPVPETSVLGRHPYEPLQKRAWVLQEQLLSSKVIYFDSDQVLWECNSVQYAESRTFPYNGQFNRYDRRLSRNFHLNNPQQKGGDTNNSTSSIYLDWYALLREFRRRELTYESDSLPAMSGLAREFASITKDEYLGGLWKSDLFRGLGWGYAKKSTIVTRGVRSRSASSPLSQDLALSLSPASWTWASIPSGSQEFLGGPFFFSISETWENADTFLPNSISQRLISSETVPRYLDTMGQLNSARLVLEGACRSVNVRLHDNARLENHPYGTIPKSVVFEIDGMKKHYNQYIYASIDRLFQLRKEIKLASDQGRIFSLTCFLLGRTDFMHMHGLLLYERVLENAPVYYRCGMLHITIRDKSFYQGWSQKTLTLL</sequence>
<dbReference type="EMBL" id="KE145358">
    <property type="protein sequence ID" value="EPE32864.1"/>
    <property type="molecule type" value="Genomic_DNA"/>
</dbReference>
<protein>
    <recommendedName>
        <fullName evidence="1">Heterokaryon incompatibility domain-containing protein</fullName>
    </recommendedName>
</protein>